<evidence type="ECO:0000313" key="3">
    <source>
        <dbReference type="Proteomes" id="UP000265515"/>
    </source>
</evidence>
<feature type="compositionally biased region" description="Basic and acidic residues" evidence="1">
    <location>
        <begin position="179"/>
        <end position="194"/>
    </location>
</feature>
<dbReference type="GO" id="GO:0009507">
    <property type="term" value="C:chloroplast"/>
    <property type="evidence" value="ECO:0007669"/>
    <property type="project" value="TreeGrafter"/>
</dbReference>
<dbReference type="Gene3D" id="3.10.450.40">
    <property type="match status" value="1"/>
</dbReference>
<feature type="compositionally biased region" description="Basic and acidic residues" evidence="1">
    <location>
        <begin position="146"/>
        <end position="160"/>
    </location>
</feature>
<feature type="compositionally biased region" description="Low complexity" evidence="1">
    <location>
        <begin position="50"/>
        <end position="60"/>
    </location>
</feature>
<comment type="caution">
    <text evidence="2">The sequence shown here is derived from an EMBL/GenBank/DDBJ whole genome shotgun (WGS) entry which is preliminary data.</text>
</comment>
<dbReference type="PANTHER" id="PTHR33415">
    <property type="entry name" value="PROTEIN EMBRYO DEFECTIVE 514"/>
    <property type="match status" value="1"/>
</dbReference>
<feature type="region of interest" description="Disordered" evidence="1">
    <location>
        <begin position="179"/>
        <end position="250"/>
    </location>
</feature>
<organism evidence="2 3">
    <name type="scientific">Chara braunii</name>
    <name type="common">Braun's stonewort</name>
    <dbReference type="NCBI Taxonomy" id="69332"/>
    <lineage>
        <taxon>Eukaryota</taxon>
        <taxon>Viridiplantae</taxon>
        <taxon>Streptophyta</taxon>
        <taxon>Charophyceae</taxon>
        <taxon>Charales</taxon>
        <taxon>Characeae</taxon>
        <taxon>Chara</taxon>
    </lineage>
</organism>
<evidence type="ECO:0000313" key="2">
    <source>
        <dbReference type="EMBL" id="GBG84445.1"/>
    </source>
</evidence>
<feature type="compositionally biased region" description="Basic and acidic residues" evidence="1">
    <location>
        <begin position="238"/>
        <end position="248"/>
    </location>
</feature>
<dbReference type="OrthoDB" id="409625at2759"/>
<protein>
    <submittedName>
        <fullName evidence="2">Uncharacterized protein</fullName>
    </submittedName>
</protein>
<gene>
    <name evidence="2" type="ORF">CBR_g38730</name>
</gene>
<reference evidence="2 3" key="1">
    <citation type="journal article" date="2018" name="Cell">
        <title>The Chara Genome: Secondary Complexity and Implications for Plant Terrestrialization.</title>
        <authorList>
            <person name="Nishiyama T."/>
            <person name="Sakayama H."/>
            <person name="Vries J.D."/>
            <person name="Buschmann H."/>
            <person name="Saint-Marcoux D."/>
            <person name="Ullrich K.K."/>
            <person name="Haas F.B."/>
            <person name="Vanderstraeten L."/>
            <person name="Becker D."/>
            <person name="Lang D."/>
            <person name="Vosolsobe S."/>
            <person name="Rombauts S."/>
            <person name="Wilhelmsson P.K.I."/>
            <person name="Janitza P."/>
            <person name="Kern R."/>
            <person name="Heyl A."/>
            <person name="Rumpler F."/>
            <person name="Villalobos L.I.A.C."/>
            <person name="Clay J.M."/>
            <person name="Skokan R."/>
            <person name="Toyoda A."/>
            <person name="Suzuki Y."/>
            <person name="Kagoshima H."/>
            <person name="Schijlen E."/>
            <person name="Tajeshwar N."/>
            <person name="Catarino B."/>
            <person name="Hetherington A.J."/>
            <person name="Saltykova A."/>
            <person name="Bonnot C."/>
            <person name="Breuninger H."/>
            <person name="Symeonidi A."/>
            <person name="Radhakrishnan G.V."/>
            <person name="Van Nieuwerburgh F."/>
            <person name="Deforce D."/>
            <person name="Chang C."/>
            <person name="Karol K.G."/>
            <person name="Hedrich R."/>
            <person name="Ulvskov P."/>
            <person name="Glockner G."/>
            <person name="Delwiche C.F."/>
            <person name="Petrasek J."/>
            <person name="Van de Peer Y."/>
            <person name="Friml J."/>
            <person name="Beilby M."/>
            <person name="Dolan L."/>
            <person name="Kohara Y."/>
            <person name="Sugano S."/>
            <person name="Fujiyama A."/>
            <person name="Delaux P.-M."/>
            <person name="Quint M."/>
            <person name="TheiBen G."/>
            <person name="Hagemann M."/>
            <person name="Harholt J."/>
            <person name="Dunand C."/>
            <person name="Zachgo S."/>
            <person name="Langdale J."/>
            <person name="Maumus F."/>
            <person name="Straeten D.V.D."/>
            <person name="Gould S.B."/>
            <person name="Rensing S.A."/>
        </authorList>
    </citation>
    <scope>NUCLEOTIDE SEQUENCE [LARGE SCALE GENOMIC DNA]</scope>
    <source>
        <strain evidence="2 3">S276</strain>
    </source>
</reference>
<feature type="region of interest" description="Disordered" evidence="1">
    <location>
        <begin position="362"/>
        <end position="399"/>
    </location>
</feature>
<dbReference type="AlphaFoldDB" id="A0A388LQC0"/>
<dbReference type="EMBL" id="BFEA01000476">
    <property type="protein sequence ID" value="GBG84445.1"/>
    <property type="molecule type" value="Genomic_DNA"/>
</dbReference>
<name>A0A388LQC0_CHABU</name>
<dbReference type="GO" id="GO:0009658">
    <property type="term" value="P:chloroplast organization"/>
    <property type="evidence" value="ECO:0007669"/>
    <property type="project" value="TreeGrafter"/>
</dbReference>
<dbReference type="GO" id="GO:1901259">
    <property type="term" value="P:chloroplast rRNA processing"/>
    <property type="evidence" value="ECO:0007669"/>
    <property type="project" value="TreeGrafter"/>
</dbReference>
<sequence length="399" mass="41911">MAEAAAPTADGVPNSIAETGADAVTTAEKSAALASKAEEPSAEAPKNDAAEPAAGEACQATENKEIAPVSTEAAAGEGKTEGTSTSAENADVNADALGGGDKAVAVQDNGDAAAKDGQKEAKEGDGVQDPLPAAEAPSAVQPMESEGDKESGGDEVEVVKEVVTEVVAEVVADEVKAVVHEEVKEEDVNSKEVGAEGGVQNEEMEEAPEEKDEGEPAAKKEEEGKRGGEAVEDSGSVEPEKKKQKTEGEVSNEVKLGPKVFRSSTEMYGYFFDFLHGWSVNHDVNKYEFMVLSDLLMKGHAEPARKVGCGIESFQVRFHPKFDTRCYYILRKDNSFEDFSYRKCVDKLMGLPKELLAEVLGPKGRGGGRGGGGGRWRGGRGGGGRGGGYRGGRRGGRNW</sequence>
<keyword evidence="3" id="KW-1185">Reference proteome</keyword>
<feature type="compositionally biased region" description="Basic and acidic residues" evidence="1">
    <location>
        <begin position="113"/>
        <end position="125"/>
    </location>
</feature>
<dbReference type="FunFam" id="3.10.450.40:FF:000016">
    <property type="entry name" value="Predicted protein"/>
    <property type="match status" value="1"/>
</dbReference>
<feature type="region of interest" description="Disordered" evidence="1">
    <location>
        <begin position="1"/>
        <end position="160"/>
    </location>
</feature>
<feature type="compositionally biased region" description="Gly residues" evidence="1">
    <location>
        <begin position="363"/>
        <end position="390"/>
    </location>
</feature>
<proteinExistence type="predicted"/>
<feature type="compositionally biased region" description="Basic and acidic residues" evidence="1">
    <location>
        <begin position="214"/>
        <end position="229"/>
    </location>
</feature>
<accession>A0A388LQC0</accession>
<evidence type="ECO:0000256" key="1">
    <source>
        <dbReference type="SAM" id="MobiDB-lite"/>
    </source>
</evidence>
<dbReference type="Gramene" id="GBG84445">
    <property type="protein sequence ID" value="GBG84445"/>
    <property type="gene ID" value="CBR_g38730"/>
</dbReference>
<dbReference type="Pfam" id="PF11523">
    <property type="entry name" value="DUF3223"/>
    <property type="match status" value="1"/>
</dbReference>
<dbReference type="PANTHER" id="PTHR33415:SF12">
    <property type="entry name" value="PROTEIN EMBRYO DEFECTIVE 514"/>
    <property type="match status" value="1"/>
</dbReference>
<dbReference type="Proteomes" id="UP000265515">
    <property type="component" value="Unassembled WGS sequence"/>
</dbReference>
<dbReference type="InterPro" id="IPR044673">
    <property type="entry name" value="DCL-like"/>
</dbReference>
<dbReference type="STRING" id="69332.A0A388LQC0"/>
<feature type="compositionally biased region" description="Acidic residues" evidence="1">
    <location>
        <begin position="202"/>
        <end position="213"/>
    </location>
</feature>